<dbReference type="InterPro" id="IPR009045">
    <property type="entry name" value="Zn_M74/Hedgehog-like"/>
</dbReference>
<evidence type="ECO:0008006" key="2">
    <source>
        <dbReference type="Google" id="ProtNLM"/>
    </source>
</evidence>
<accession>A0A6J5KPE7</accession>
<sequence length="286" mass="31208">MPLNPPSFKGQDVFHSPDVYVNQVPVALWQAPKVNNISADPLSERMFLGCEIDSPATAQSAAAIAGYNAQTVASGLATQAAFDEAKNVKSGLGAVDDTASGGVASFGNDTGGVEKNTSFPGTLQLSRNFTLGQLTLAPFVTFPHPVHDFNGLTAGQIVANLKLLAINCLDLSRDKYPNMIVTNSFRDNDERKYLTPKNQHWQGQGADLQFKNVGKREYFNIAQWMKNNLPFDQLLLEYQTTGTREPWIHISYNKDGGRAPGSRDKVMTFLNNAVYSTGLVDLGMNF</sequence>
<dbReference type="SUPFAM" id="SSF55166">
    <property type="entry name" value="Hedgehog/DD-peptidase"/>
    <property type="match status" value="1"/>
</dbReference>
<name>A0A6J5KPE7_9CAUD</name>
<protein>
    <recommendedName>
        <fullName evidence="2">Peptidase M15A, C-terminal</fullName>
    </recommendedName>
</protein>
<dbReference type="EMBL" id="LR796167">
    <property type="protein sequence ID" value="CAB4123032.1"/>
    <property type="molecule type" value="Genomic_DNA"/>
</dbReference>
<organism evidence="1">
    <name type="scientific">uncultured Caudovirales phage</name>
    <dbReference type="NCBI Taxonomy" id="2100421"/>
    <lineage>
        <taxon>Viruses</taxon>
        <taxon>Duplodnaviria</taxon>
        <taxon>Heunggongvirae</taxon>
        <taxon>Uroviricota</taxon>
        <taxon>Caudoviricetes</taxon>
        <taxon>Peduoviridae</taxon>
        <taxon>Maltschvirus</taxon>
        <taxon>Maltschvirus maltsch</taxon>
    </lineage>
</organism>
<proteinExistence type="predicted"/>
<gene>
    <name evidence="1" type="ORF">UFOVP29_191</name>
</gene>
<evidence type="ECO:0000313" key="1">
    <source>
        <dbReference type="EMBL" id="CAB4123032.1"/>
    </source>
</evidence>
<reference evidence="1" key="1">
    <citation type="submission" date="2020-04" db="EMBL/GenBank/DDBJ databases">
        <authorList>
            <person name="Chiriac C."/>
            <person name="Salcher M."/>
            <person name="Ghai R."/>
            <person name="Kavagutti S V."/>
        </authorList>
    </citation>
    <scope>NUCLEOTIDE SEQUENCE</scope>
</reference>